<feature type="compositionally biased region" description="Low complexity" evidence="1">
    <location>
        <begin position="83"/>
        <end position="98"/>
    </location>
</feature>
<gene>
    <name evidence="2" type="ORF">EJ02DRAFT_462885</name>
</gene>
<evidence type="ECO:0000256" key="1">
    <source>
        <dbReference type="SAM" id="MobiDB-lite"/>
    </source>
</evidence>
<protein>
    <submittedName>
        <fullName evidence="2">Uncharacterized protein</fullName>
    </submittedName>
</protein>
<evidence type="ECO:0000313" key="2">
    <source>
        <dbReference type="EMBL" id="KAF1945919.1"/>
    </source>
</evidence>
<evidence type="ECO:0000313" key="3">
    <source>
        <dbReference type="Proteomes" id="UP000800038"/>
    </source>
</evidence>
<keyword evidence="3" id="KW-1185">Reference proteome</keyword>
<feature type="region of interest" description="Disordered" evidence="1">
    <location>
        <begin position="72"/>
        <end position="176"/>
    </location>
</feature>
<accession>A0A6A5T2K0</accession>
<reference evidence="2" key="1">
    <citation type="journal article" date="2020" name="Stud. Mycol.">
        <title>101 Dothideomycetes genomes: a test case for predicting lifestyles and emergence of pathogens.</title>
        <authorList>
            <person name="Haridas S."/>
            <person name="Albert R."/>
            <person name="Binder M."/>
            <person name="Bloem J."/>
            <person name="Labutti K."/>
            <person name="Salamov A."/>
            <person name="Andreopoulos B."/>
            <person name="Baker S."/>
            <person name="Barry K."/>
            <person name="Bills G."/>
            <person name="Bluhm B."/>
            <person name="Cannon C."/>
            <person name="Castanera R."/>
            <person name="Culley D."/>
            <person name="Daum C."/>
            <person name="Ezra D."/>
            <person name="Gonzalez J."/>
            <person name="Henrissat B."/>
            <person name="Kuo A."/>
            <person name="Liang C."/>
            <person name="Lipzen A."/>
            <person name="Lutzoni F."/>
            <person name="Magnuson J."/>
            <person name="Mondo S."/>
            <person name="Nolan M."/>
            <person name="Ohm R."/>
            <person name="Pangilinan J."/>
            <person name="Park H.-J."/>
            <person name="Ramirez L."/>
            <person name="Alfaro M."/>
            <person name="Sun H."/>
            <person name="Tritt A."/>
            <person name="Yoshinaga Y."/>
            <person name="Zwiers L.-H."/>
            <person name="Turgeon B."/>
            <person name="Goodwin S."/>
            <person name="Spatafora J."/>
            <person name="Crous P."/>
            <person name="Grigoriev I."/>
        </authorList>
    </citation>
    <scope>NUCLEOTIDE SEQUENCE</scope>
    <source>
        <strain evidence="2">CBS 161.51</strain>
    </source>
</reference>
<feature type="compositionally biased region" description="Basic and acidic residues" evidence="1">
    <location>
        <begin position="72"/>
        <end position="82"/>
    </location>
</feature>
<feature type="compositionally biased region" description="Basic and acidic residues" evidence="1">
    <location>
        <begin position="154"/>
        <end position="173"/>
    </location>
</feature>
<proteinExistence type="predicted"/>
<dbReference type="AlphaFoldDB" id="A0A6A5T2K0"/>
<name>A0A6A5T2K0_9PLEO</name>
<dbReference type="Proteomes" id="UP000800038">
    <property type="component" value="Unassembled WGS sequence"/>
</dbReference>
<organism evidence="2 3">
    <name type="scientific">Clathrospora elynae</name>
    <dbReference type="NCBI Taxonomy" id="706981"/>
    <lineage>
        <taxon>Eukaryota</taxon>
        <taxon>Fungi</taxon>
        <taxon>Dikarya</taxon>
        <taxon>Ascomycota</taxon>
        <taxon>Pezizomycotina</taxon>
        <taxon>Dothideomycetes</taxon>
        <taxon>Pleosporomycetidae</taxon>
        <taxon>Pleosporales</taxon>
        <taxon>Diademaceae</taxon>
        <taxon>Clathrospora</taxon>
    </lineage>
</organism>
<sequence>MSNNNNAVSEADRRTFAFTQNLAENMFKNKGADENSPRVFYVPASQQNDGAIPRYYCRDFSGRIRAREDLACRKNTTTDKGKNPQQSPNNNEVSPSPSGSTQRGTKRKTGDPNDASEDGKEQRKRVNQKFAPNPTKRIMQRYNKLASKLTGKKVAREDEEPKVAGKMDGEGKKSSGSMKAVPYLLRHRKTASPESRALPPLAMVLWNVLTLARNFPISFSSVFSLPLSP</sequence>
<dbReference type="EMBL" id="ML976006">
    <property type="protein sequence ID" value="KAF1945919.1"/>
    <property type="molecule type" value="Genomic_DNA"/>
</dbReference>